<accession>A0A364LIU8</accession>
<protein>
    <recommendedName>
        <fullName evidence="10">Type II secretion system protein GspC N-terminal domain-containing protein</fullName>
    </recommendedName>
</protein>
<evidence type="ECO:0000256" key="6">
    <source>
        <dbReference type="ARBA" id="ARBA00022927"/>
    </source>
</evidence>
<dbReference type="InterPro" id="IPR024961">
    <property type="entry name" value="T2SS_GspC_N"/>
</dbReference>
<evidence type="ECO:0000256" key="4">
    <source>
        <dbReference type="ARBA" id="ARBA00022519"/>
    </source>
</evidence>
<keyword evidence="3" id="KW-1003">Cell membrane</keyword>
<dbReference type="GO" id="GO:0015031">
    <property type="term" value="P:protein transport"/>
    <property type="evidence" value="ECO:0007669"/>
    <property type="project" value="UniProtKB-KW"/>
</dbReference>
<evidence type="ECO:0000313" key="12">
    <source>
        <dbReference type="Proteomes" id="UP000249458"/>
    </source>
</evidence>
<dbReference type="Gene3D" id="2.30.30.830">
    <property type="match status" value="1"/>
</dbReference>
<gene>
    <name evidence="11" type="ORF">B1207_09160</name>
</gene>
<keyword evidence="6" id="KW-0653">Protein transport</keyword>
<keyword evidence="7 9" id="KW-1133">Transmembrane helix</keyword>
<evidence type="ECO:0000256" key="7">
    <source>
        <dbReference type="ARBA" id="ARBA00022989"/>
    </source>
</evidence>
<keyword evidence="8 9" id="KW-0472">Membrane</keyword>
<keyword evidence="2" id="KW-0813">Transport</keyword>
<dbReference type="AlphaFoldDB" id="A0A364LIU8"/>
<feature type="domain" description="Type II secretion system protein GspC N-terminal" evidence="10">
    <location>
        <begin position="23"/>
        <end position="156"/>
    </location>
</feature>
<evidence type="ECO:0000256" key="5">
    <source>
        <dbReference type="ARBA" id="ARBA00022692"/>
    </source>
</evidence>
<evidence type="ECO:0000259" key="10">
    <source>
        <dbReference type="Pfam" id="PF11356"/>
    </source>
</evidence>
<sequence length="173" mass="19031">MRLTKLNSELLGEPVKLIAILMFTIFLALFLTEMYSLAIKSQEQSSAELNIERVKPGPSQEELNKKSAIFKAALFGVYVPVNLSGQDIKESMLDLEIVGIMYSSEKNASQVLIRSAGGQERLYVIGDSLPGGATIKSINEQDIVVLHNGALESIKLPKNQLHFDGPVKPLFKD</sequence>
<evidence type="ECO:0000256" key="2">
    <source>
        <dbReference type="ARBA" id="ARBA00022448"/>
    </source>
</evidence>
<keyword evidence="4" id="KW-0997">Cell inner membrane</keyword>
<evidence type="ECO:0000313" key="11">
    <source>
        <dbReference type="EMBL" id="RAP36304.1"/>
    </source>
</evidence>
<evidence type="ECO:0000256" key="9">
    <source>
        <dbReference type="SAM" id="Phobius"/>
    </source>
</evidence>
<name>A0A364LIU8_9GAMM</name>
<evidence type="ECO:0000256" key="1">
    <source>
        <dbReference type="ARBA" id="ARBA00004533"/>
    </source>
</evidence>
<dbReference type="Pfam" id="PF11356">
    <property type="entry name" value="T2SSC"/>
    <property type="match status" value="1"/>
</dbReference>
<comment type="subcellular location">
    <subcellularLocation>
        <location evidence="1">Cell inner membrane</location>
    </subcellularLocation>
</comment>
<comment type="caution">
    <text evidence="11">The sequence shown here is derived from an EMBL/GenBank/DDBJ whole genome shotgun (WGS) entry which is preliminary data.</text>
</comment>
<organism evidence="11 12">
    <name type="scientific">Legionella quinlivanii</name>
    <dbReference type="NCBI Taxonomy" id="45073"/>
    <lineage>
        <taxon>Bacteria</taxon>
        <taxon>Pseudomonadati</taxon>
        <taxon>Pseudomonadota</taxon>
        <taxon>Gammaproteobacteria</taxon>
        <taxon>Legionellales</taxon>
        <taxon>Legionellaceae</taxon>
        <taxon>Legionella</taxon>
    </lineage>
</organism>
<evidence type="ECO:0000256" key="3">
    <source>
        <dbReference type="ARBA" id="ARBA00022475"/>
    </source>
</evidence>
<dbReference type="GO" id="GO:0005886">
    <property type="term" value="C:plasma membrane"/>
    <property type="evidence" value="ECO:0007669"/>
    <property type="project" value="UniProtKB-SubCell"/>
</dbReference>
<dbReference type="Proteomes" id="UP000249458">
    <property type="component" value="Unassembled WGS sequence"/>
</dbReference>
<reference evidence="11 12" key="1">
    <citation type="submission" date="2017-02" db="EMBL/GenBank/DDBJ databases">
        <title>Legionella quilivanii strain from human: case report and whole genome sequencing analysis.</title>
        <authorList>
            <person name="Lalancette C."/>
            <person name="Leduc J.-M."/>
            <person name="Levesque S."/>
            <person name="Fournier E."/>
            <person name="Saoud J."/>
            <person name="Faucher S.P."/>
            <person name="Bernard K."/>
            <person name="Martineau C."/>
            <person name="Longtin J."/>
        </authorList>
    </citation>
    <scope>NUCLEOTIDE SEQUENCE [LARGE SCALE GENOMIC DNA]</scope>
    <source>
        <strain evidence="11 12">ID143958</strain>
    </source>
</reference>
<feature type="transmembrane region" description="Helical" evidence="9">
    <location>
        <begin position="15"/>
        <end position="32"/>
    </location>
</feature>
<keyword evidence="5 9" id="KW-0812">Transmembrane</keyword>
<proteinExistence type="predicted"/>
<dbReference type="EMBL" id="MVJN01000006">
    <property type="protein sequence ID" value="RAP36304.1"/>
    <property type="molecule type" value="Genomic_DNA"/>
</dbReference>
<evidence type="ECO:0000256" key="8">
    <source>
        <dbReference type="ARBA" id="ARBA00023136"/>
    </source>
</evidence>